<feature type="compositionally biased region" description="Polar residues" evidence="1">
    <location>
        <begin position="127"/>
        <end position="142"/>
    </location>
</feature>
<reference evidence="2" key="1">
    <citation type="submission" date="2021-03" db="EMBL/GenBank/DDBJ databases">
        <authorList>
            <person name="Bekaert M."/>
        </authorList>
    </citation>
    <scope>NUCLEOTIDE SEQUENCE</scope>
</reference>
<sequence>MQKLVRAEMYGRRQLTVLNVRLNEINKRLKICKDRGVNSHLYVLKQRRKVTENVRNMYGIYVRRKMTAVARMIISNFSNSVFESSNTSSDSQNNDETENLNAPRNDDADLNTSEDSNLSIDNSSNNTESTQQEITVNANSDQTGHHQHSVNANSDQTEHHQHSVNANSDQTGHDQQSDDTEASNQNILTSSE</sequence>
<dbReference type="OrthoDB" id="6143917at2759"/>
<feature type="compositionally biased region" description="Low complexity" evidence="1">
    <location>
        <begin position="82"/>
        <end position="92"/>
    </location>
</feature>
<organism evidence="2 3">
    <name type="scientific">Mytilus edulis</name>
    <name type="common">Blue mussel</name>
    <dbReference type="NCBI Taxonomy" id="6550"/>
    <lineage>
        <taxon>Eukaryota</taxon>
        <taxon>Metazoa</taxon>
        <taxon>Spiralia</taxon>
        <taxon>Lophotrochozoa</taxon>
        <taxon>Mollusca</taxon>
        <taxon>Bivalvia</taxon>
        <taxon>Autobranchia</taxon>
        <taxon>Pteriomorphia</taxon>
        <taxon>Mytilida</taxon>
        <taxon>Mytiloidea</taxon>
        <taxon>Mytilidae</taxon>
        <taxon>Mytilinae</taxon>
        <taxon>Mytilus</taxon>
    </lineage>
</organism>
<proteinExistence type="predicted"/>
<protein>
    <submittedName>
        <fullName evidence="2">Uncharacterized protein</fullName>
    </submittedName>
</protein>
<evidence type="ECO:0000256" key="1">
    <source>
        <dbReference type="SAM" id="MobiDB-lite"/>
    </source>
</evidence>
<keyword evidence="3" id="KW-1185">Reference proteome</keyword>
<evidence type="ECO:0000313" key="2">
    <source>
        <dbReference type="EMBL" id="CAG2257802.1"/>
    </source>
</evidence>
<dbReference type="AlphaFoldDB" id="A0A8S3VQU6"/>
<evidence type="ECO:0000313" key="3">
    <source>
        <dbReference type="Proteomes" id="UP000683360"/>
    </source>
</evidence>
<name>A0A8S3VQU6_MYTED</name>
<dbReference type="EMBL" id="CAJPWZ010003331">
    <property type="protein sequence ID" value="CAG2257802.1"/>
    <property type="molecule type" value="Genomic_DNA"/>
</dbReference>
<gene>
    <name evidence="2" type="ORF">MEDL_68938</name>
</gene>
<dbReference type="Proteomes" id="UP000683360">
    <property type="component" value="Unassembled WGS sequence"/>
</dbReference>
<feature type="region of interest" description="Disordered" evidence="1">
    <location>
        <begin position="82"/>
        <end position="192"/>
    </location>
</feature>
<accession>A0A8S3VQU6</accession>
<comment type="caution">
    <text evidence="2">The sequence shown here is derived from an EMBL/GenBank/DDBJ whole genome shotgun (WGS) entry which is preliminary data.</text>
</comment>
<feature type="compositionally biased region" description="Polar residues" evidence="1">
    <location>
        <begin position="182"/>
        <end position="192"/>
    </location>
</feature>
<feature type="compositionally biased region" description="Low complexity" evidence="1">
    <location>
        <begin position="113"/>
        <end position="126"/>
    </location>
</feature>